<dbReference type="HOGENOM" id="CLU_3376980_0_0_1"/>
<proteinExistence type="predicted"/>
<dbReference type="InParanoid" id="G2XU78"/>
<evidence type="ECO:0000313" key="1">
    <source>
        <dbReference type="EMBL" id="CCD44101.1"/>
    </source>
</evidence>
<evidence type="ECO:0000313" key="2">
    <source>
        <dbReference type="Proteomes" id="UP000008177"/>
    </source>
</evidence>
<gene>
    <name evidence="1" type="ORF">BofuT4_uP060480.1</name>
</gene>
<dbReference type="EMBL" id="FQ790269">
    <property type="protein sequence ID" value="CCD44101.1"/>
    <property type="molecule type" value="Genomic_DNA"/>
</dbReference>
<protein>
    <submittedName>
        <fullName evidence="1">Uncharacterized protein</fullName>
    </submittedName>
</protein>
<name>G2XU78_BOTF4</name>
<dbReference type="Proteomes" id="UP000008177">
    <property type="component" value="Unplaced contigs"/>
</dbReference>
<dbReference type="AlphaFoldDB" id="G2XU78"/>
<organism evidence="1 2">
    <name type="scientific">Botryotinia fuckeliana (strain T4)</name>
    <name type="common">Noble rot fungus</name>
    <name type="synonym">Botrytis cinerea</name>
    <dbReference type="NCBI Taxonomy" id="999810"/>
    <lineage>
        <taxon>Eukaryota</taxon>
        <taxon>Fungi</taxon>
        <taxon>Dikarya</taxon>
        <taxon>Ascomycota</taxon>
        <taxon>Pezizomycotina</taxon>
        <taxon>Leotiomycetes</taxon>
        <taxon>Helotiales</taxon>
        <taxon>Sclerotiniaceae</taxon>
        <taxon>Botrytis</taxon>
    </lineage>
</organism>
<reference evidence="2" key="1">
    <citation type="journal article" date="2011" name="PLoS Genet.">
        <title>Genomic analysis of the necrotrophic fungal pathogens Sclerotinia sclerotiorum and Botrytis cinerea.</title>
        <authorList>
            <person name="Amselem J."/>
            <person name="Cuomo C.A."/>
            <person name="van Kan J.A."/>
            <person name="Viaud M."/>
            <person name="Benito E.P."/>
            <person name="Couloux A."/>
            <person name="Coutinho P.M."/>
            <person name="de Vries R.P."/>
            <person name="Dyer P.S."/>
            <person name="Fillinger S."/>
            <person name="Fournier E."/>
            <person name="Gout L."/>
            <person name="Hahn M."/>
            <person name="Kohn L."/>
            <person name="Lapalu N."/>
            <person name="Plummer K.M."/>
            <person name="Pradier J.M."/>
            <person name="Quevillon E."/>
            <person name="Sharon A."/>
            <person name="Simon A."/>
            <person name="ten Have A."/>
            <person name="Tudzynski B."/>
            <person name="Tudzynski P."/>
            <person name="Wincker P."/>
            <person name="Andrew M."/>
            <person name="Anthouard V."/>
            <person name="Beever R.E."/>
            <person name="Beffa R."/>
            <person name="Benoit I."/>
            <person name="Bouzid O."/>
            <person name="Brault B."/>
            <person name="Chen Z."/>
            <person name="Choquer M."/>
            <person name="Collemare J."/>
            <person name="Cotton P."/>
            <person name="Danchin E.G."/>
            <person name="Da Silva C."/>
            <person name="Gautier A."/>
            <person name="Giraud C."/>
            <person name="Giraud T."/>
            <person name="Gonzalez C."/>
            <person name="Grossetete S."/>
            <person name="Guldener U."/>
            <person name="Henrissat B."/>
            <person name="Howlett B.J."/>
            <person name="Kodira C."/>
            <person name="Kretschmer M."/>
            <person name="Lappartient A."/>
            <person name="Leroch M."/>
            <person name="Levis C."/>
            <person name="Mauceli E."/>
            <person name="Neuveglise C."/>
            <person name="Oeser B."/>
            <person name="Pearson M."/>
            <person name="Poulain J."/>
            <person name="Poussereau N."/>
            <person name="Quesneville H."/>
            <person name="Rascle C."/>
            <person name="Schumacher J."/>
            <person name="Segurens B."/>
            <person name="Sexton A."/>
            <person name="Silva E."/>
            <person name="Sirven C."/>
            <person name="Soanes D.M."/>
            <person name="Talbot N.J."/>
            <person name="Templeton M."/>
            <person name="Yandava C."/>
            <person name="Yarden O."/>
            <person name="Zeng Q."/>
            <person name="Rollins J.A."/>
            <person name="Lebrun M.H."/>
            <person name="Dickman M."/>
        </authorList>
    </citation>
    <scope>NUCLEOTIDE SEQUENCE [LARGE SCALE GENOMIC DNA]</scope>
    <source>
        <strain evidence="2">T4</strain>
    </source>
</reference>
<accession>G2XU78</accession>
<sequence length="34" mass="3956">MSLRQNLKIVPESVSPVATAQYLWFEMPPYLQSM</sequence>